<protein>
    <submittedName>
        <fullName evidence="1">Uncharacterized protein</fullName>
    </submittedName>
</protein>
<name>A0ABS8SFX0_DATST</name>
<keyword evidence="2" id="KW-1185">Reference proteome</keyword>
<comment type="caution">
    <text evidence="1">The sequence shown here is derived from an EMBL/GenBank/DDBJ whole genome shotgun (WGS) entry which is preliminary data.</text>
</comment>
<sequence length="162" mass="17410">MSMKTGCTFIIFVCQPPADMWRHDTACGRASGCLWRQLPGLGAKPACQTFLALPLCACLVRLSASAALSLSLAHYLALPCPATKAPCLDALAVLVLESMPYLESSMSCLHSTIMPHLVKSSPSCLATLEILALTFHTSTMPWCHCAHHGFDNSLLPPYSVAY</sequence>
<proteinExistence type="predicted"/>
<evidence type="ECO:0000313" key="2">
    <source>
        <dbReference type="Proteomes" id="UP000823775"/>
    </source>
</evidence>
<organism evidence="1 2">
    <name type="scientific">Datura stramonium</name>
    <name type="common">Jimsonweed</name>
    <name type="synonym">Common thornapple</name>
    <dbReference type="NCBI Taxonomy" id="4076"/>
    <lineage>
        <taxon>Eukaryota</taxon>
        <taxon>Viridiplantae</taxon>
        <taxon>Streptophyta</taxon>
        <taxon>Embryophyta</taxon>
        <taxon>Tracheophyta</taxon>
        <taxon>Spermatophyta</taxon>
        <taxon>Magnoliopsida</taxon>
        <taxon>eudicotyledons</taxon>
        <taxon>Gunneridae</taxon>
        <taxon>Pentapetalae</taxon>
        <taxon>asterids</taxon>
        <taxon>lamiids</taxon>
        <taxon>Solanales</taxon>
        <taxon>Solanaceae</taxon>
        <taxon>Solanoideae</taxon>
        <taxon>Datureae</taxon>
        <taxon>Datura</taxon>
    </lineage>
</organism>
<gene>
    <name evidence="1" type="ORF">HAX54_036247</name>
</gene>
<dbReference type="EMBL" id="JACEIK010000479">
    <property type="protein sequence ID" value="MCD7457808.1"/>
    <property type="molecule type" value="Genomic_DNA"/>
</dbReference>
<evidence type="ECO:0000313" key="1">
    <source>
        <dbReference type="EMBL" id="MCD7457808.1"/>
    </source>
</evidence>
<accession>A0ABS8SFX0</accession>
<reference evidence="1 2" key="1">
    <citation type="journal article" date="2021" name="BMC Genomics">
        <title>Datura genome reveals duplications of psychoactive alkaloid biosynthetic genes and high mutation rate following tissue culture.</title>
        <authorList>
            <person name="Rajewski A."/>
            <person name="Carter-House D."/>
            <person name="Stajich J."/>
            <person name="Litt A."/>
        </authorList>
    </citation>
    <scope>NUCLEOTIDE SEQUENCE [LARGE SCALE GENOMIC DNA]</scope>
    <source>
        <strain evidence="1">AR-01</strain>
    </source>
</reference>
<dbReference type="Proteomes" id="UP000823775">
    <property type="component" value="Unassembled WGS sequence"/>
</dbReference>